<dbReference type="Gramene" id="TVU26897">
    <property type="protein sequence ID" value="TVU26897"/>
    <property type="gene ID" value="EJB05_29468"/>
</dbReference>
<dbReference type="AlphaFoldDB" id="A0A5J9UUW7"/>
<protein>
    <submittedName>
        <fullName evidence="1">Uncharacterized protein</fullName>
    </submittedName>
</protein>
<reference evidence="1 2" key="1">
    <citation type="journal article" date="2019" name="Sci. Rep.">
        <title>A high-quality genome of Eragrostis curvula grass provides insights into Poaceae evolution and supports new strategies to enhance forage quality.</title>
        <authorList>
            <person name="Carballo J."/>
            <person name="Santos B.A.C.M."/>
            <person name="Zappacosta D."/>
            <person name="Garbus I."/>
            <person name="Selva J.P."/>
            <person name="Gallo C.A."/>
            <person name="Diaz A."/>
            <person name="Albertini E."/>
            <person name="Caccamo M."/>
            <person name="Echenique V."/>
        </authorList>
    </citation>
    <scope>NUCLEOTIDE SEQUENCE [LARGE SCALE GENOMIC DNA]</scope>
    <source>
        <strain evidence="2">cv. Victoria</strain>
        <tissue evidence="1">Leaf</tissue>
    </source>
</reference>
<keyword evidence="2" id="KW-1185">Reference proteome</keyword>
<dbReference type="EMBL" id="RWGY01000013">
    <property type="protein sequence ID" value="TVU26897.1"/>
    <property type="molecule type" value="Genomic_DNA"/>
</dbReference>
<evidence type="ECO:0000313" key="2">
    <source>
        <dbReference type="Proteomes" id="UP000324897"/>
    </source>
</evidence>
<name>A0A5J9UUW7_9POAL</name>
<dbReference type="Proteomes" id="UP000324897">
    <property type="component" value="Chromosome 2"/>
</dbReference>
<comment type="caution">
    <text evidence="1">The sequence shown here is derived from an EMBL/GenBank/DDBJ whole genome shotgun (WGS) entry which is preliminary data.</text>
</comment>
<sequence>MAKIWNVYIVRTPEGESLQVLRIVEYGDNVEPPELRTTEFIVYKVDYEKLSVALEPASQPQLGRDYPDLCPVLP</sequence>
<evidence type="ECO:0000313" key="1">
    <source>
        <dbReference type="EMBL" id="TVU26897.1"/>
    </source>
</evidence>
<gene>
    <name evidence="1" type="ORF">EJB05_29468</name>
</gene>
<organism evidence="1 2">
    <name type="scientific">Eragrostis curvula</name>
    <name type="common">weeping love grass</name>
    <dbReference type="NCBI Taxonomy" id="38414"/>
    <lineage>
        <taxon>Eukaryota</taxon>
        <taxon>Viridiplantae</taxon>
        <taxon>Streptophyta</taxon>
        <taxon>Embryophyta</taxon>
        <taxon>Tracheophyta</taxon>
        <taxon>Spermatophyta</taxon>
        <taxon>Magnoliopsida</taxon>
        <taxon>Liliopsida</taxon>
        <taxon>Poales</taxon>
        <taxon>Poaceae</taxon>
        <taxon>PACMAD clade</taxon>
        <taxon>Chloridoideae</taxon>
        <taxon>Eragrostideae</taxon>
        <taxon>Eragrostidinae</taxon>
        <taxon>Eragrostis</taxon>
    </lineage>
</organism>
<feature type="non-terminal residue" evidence="1">
    <location>
        <position position="1"/>
    </location>
</feature>
<accession>A0A5J9UUW7</accession>
<proteinExistence type="predicted"/>